<dbReference type="InterPro" id="IPR009057">
    <property type="entry name" value="Homeodomain-like_sf"/>
</dbReference>
<organism evidence="4 5">
    <name type="scientific">Cirrhinus mrigala</name>
    <name type="common">Mrigala</name>
    <dbReference type="NCBI Taxonomy" id="683832"/>
    <lineage>
        <taxon>Eukaryota</taxon>
        <taxon>Metazoa</taxon>
        <taxon>Chordata</taxon>
        <taxon>Craniata</taxon>
        <taxon>Vertebrata</taxon>
        <taxon>Euteleostomi</taxon>
        <taxon>Actinopterygii</taxon>
        <taxon>Neopterygii</taxon>
        <taxon>Teleostei</taxon>
        <taxon>Ostariophysi</taxon>
        <taxon>Cypriniformes</taxon>
        <taxon>Cyprinidae</taxon>
        <taxon>Labeoninae</taxon>
        <taxon>Labeonini</taxon>
        <taxon>Cirrhinus</taxon>
    </lineage>
</organism>
<evidence type="ECO:0000259" key="2">
    <source>
        <dbReference type="Pfam" id="PF13358"/>
    </source>
</evidence>
<evidence type="ECO:0000313" key="5">
    <source>
        <dbReference type="Proteomes" id="UP001529510"/>
    </source>
</evidence>
<dbReference type="InterPro" id="IPR036388">
    <property type="entry name" value="WH-like_DNA-bd_sf"/>
</dbReference>
<evidence type="ECO:0000259" key="1">
    <source>
        <dbReference type="Pfam" id="PF01498"/>
    </source>
</evidence>
<feature type="domain" description="Sleeping Beauty transposase HTH" evidence="3">
    <location>
        <begin position="1"/>
        <end position="51"/>
    </location>
</feature>
<reference evidence="4 5" key="1">
    <citation type="submission" date="2024-05" db="EMBL/GenBank/DDBJ databases">
        <title>Genome sequencing and assembly of Indian major carp, Cirrhinus mrigala (Hamilton, 1822).</title>
        <authorList>
            <person name="Mohindra V."/>
            <person name="Chowdhury L.M."/>
            <person name="Lal K."/>
            <person name="Jena J.K."/>
        </authorList>
    </citation>
    <scope>NUCLEOTIDE SEQUENCE [LARGE SCALE GENOMIC DNA]</scope>
    <source>
        <strain evidence="4">CM1030</strain>
        <tissue evidence="4">Blood</tissue>
    </source>
</reference>
<accession>A0ABD0MT33</accession>
<dbReference type="Gene3D" id="3.30.420.10">
    <property type="entry name" value="Ribonuclease H-like superfamily/Ribonuclease H"/>
    <property type="match status" value="1"/>
</dbReference>
<dbReference type="PANTHER" id="PTHR23022:SF135">
    <property type="entry name" value="SI:DKEY-77F5.3"/>
    <property type="match status" value="1"/>
</dbReference>
<dbReference type="SUPFAM" id="SSF46689">
    <property type="entry name" value="Homeodomain-like"/>
    <property type="match status" value="1"/>
</dbReference>
<evidence type="ECO:0008006" key="6">
    <source>
        <dbReference type="Google" id="ProtNLM"/>
    </source>
</evidence>
<dbReference type="InterPro" id="IPR038717">
    <property type="entry name" value="Tc1-like_DDE_dom"/>
</dbReference>
<dbReference type="Pfam" id="PF01498">
    <property type="entry name" value="HTH_Tnp_Tc3_2"/>
    <property type="match status" value="1"/>
</dbReference>
<dbReference type="Pfam" id="PF13358">
    <property type="entry name" value="DDE_3"/>
    <property type="match status" value="1"/>
</dbReference>
<name>A0ABD0MT33_CIRMR</name>
<dbReference type="InterPro" id="IPR052338">
    <property type="entry name" value="Transposase_5"/>
</dbReference>
<dbReference type="PANTHER" id="PTHR23022">
    <property type="entry name" value="TRANSPOSABLE ELEMENT-RELATED"/>
    <property type="match status" value="1"/>
</dbReference>
<feature type="domain" description="Tc1-like transposase DDE" evidence="2">
    <location>
        <begin position="149"/>
        <end position="300"/>
    </location>
</feature>
<keyword evidence="5" id="KW-1185">Reference proteome</keyword>
<dbReference type="InterPro" id="IPR002492">
    <property type="entry name" value="Transposase_Tc1-like"/>
</dbReference>
<proteinExistence type="predicted"/>
<dbReference type="EMBL" id="JAMKFB020000228">
    <property type="protein sequence ID" value="KAL0151731.1"/>
    <property type="molecule type" value="Genomic_DNA"/>
</dbReference>
<dbReference type="AlphaFoldDB" id="A0ABD0MT33"/>
<comment type="caution">
    <text evidence="4">The sequence shown here is derived from an EMBL/GenBank/DDBJ whole genome shotgun (WGS) entry which is preliminary data.</text>
</comment>
<dbReference type="Gene3D" id="1.10.10.10">
    <property type="entry name" value="Winged helix-like DNA-binding domain superfamily/Winged helix DNA-binding domain"/>
    <property type="match status" value="1"/>
</dbReference>
<protein>
    <recommendedName>
        <fullName evidence="6">Transposase</fullName>
    </recommendedName>
</protein>
<dbReference type="InterPro" id="IPR057667">
    <property type="entry name" value="HTH_SB"/>
</dbReference>
<evidence type="ECO:0000313" key="4">
    <source>
        <dbReference type="EMBL" id="KAL0151731.1"/>
    </source>
</evidence>
<gene>
    <name evidence="4" type="ORF">M9458_052957</name>
</gene>
<dbReference type="Proteomes" id="UP001529510">
    <property type="component" value="Unassembled WGS sequence"/>
</dbReference>
<dbReference type="InterPro" id="IPR036397">
    <property type="entry name" value="RNaseH_sf"/>
</dbReference>
<evidence type="ECO:0000259" key="3">
    <source>
        <dbReference type="Pfam" id="PF25787"/>
    </source>
</evidence>
<feature type="domain" description="Transposase Tc1-like" evidence="1">
    <location>
        <begin position="71"/>
        <end position="140"/>
    </location>
</feature>
<dbReference type="Pfam" id="PF25787">
    <property type="entry name" value="HTH_SB"/>
    <property type="match status" value="1"/>
</dbReference>
<sequence>MGKTKELPQKLREEIISSHLKGLGYKKISKRFNIPGDTIGSITRKFKTYGTAANLPSGGRKLTISSRALSNLVRTAKKNPRVTARQLQDDMMKAGTSASVATIRRALNNQGLHGRTPRRTPFLTSRNIRSRLEYARRNLDKTTEFWETVLWTDETKLELFGHMDQRYVWRAKGQAYGQKNTIPTVKHGGGSVMMWGCFSAAGTGNLDCVTGIMDSQKYQVILKKNVMPSVDKLNLGDHWIFQQDNDPKHTSKSTKAWLGKRCWSVLEWPSQSPDLNPIENLWWDLKKAVAARKLSNITELEAFAREEWAKIPIERCKKLVRTYRKCLLEVIKTKGRSTRY</sequence>